<comment type="caution">
    <text evidence="1">The sequence shown here is derived from an EMBL/GenBank/DDBJ whole genome shotgun (WGS) entry which is preliminary data.</text>
</comment>
<evidence type="ECO:0000313" key="1">
    <source>
        <dbReference type="EMBL" id="KAF1043060.1"/>
    </source>
</evidence>
<protein>
    <recommendedName>
        <fullName evidence="3">DUF3168 domain-containing protein</fullName>
    </recommendedName>
</protein>
<dbReference type="Pfam" id="PF11367">
    <property type="entry name" value="Tail_completion_gp17"/>
    <property type="match status" value="1"/>
</dbReference>
<sequence>MIEKTVQDLLNDLVANAVYFDQAVQDTKRPYIVLQQVGGEPLEFLEGPSGKDFVRLQIDVYAKDRTVANSLMSQVRVRLVALQASPVGAPFSLYESSVELYRRSCDFHILAPA</sequence>
<gene>
    <name evidence="1" type="ORF">GAK35_02380</name>
</gene>
<name>A0A7V8FW89_9BURK</name>
<dbReference type="Proteomes" id="UP000462435">
    <property type="component" value="Unassembled WGS sequence"/>
</dbReference>
<reference evidence="2" key="1">
    <citation type="journal article" date="2020" name="MBio">
        <title>Horizontal gene transfer to a defensive symbiont with a reduced genome amongst a multipartite beetle microbiome.</title>
        <authorList>
            <person name="Waterworth S.C."/>
            <person name="Florez L.V."/>
            <person name="Rees E.R."/>
            <person name="Hertweck C."/>
            <person name="Kaltenpoth M."/>
            <person name="Kwan J.C."/>
        </authorList>
    </citation>
    <scope>NUCLEOTIDE SEQUENCE [LARGE SCALE GENOMIC DNA]</scope>
</reference>
<dbReference type="EMBL" id="WNDX01000067">
    <property type="protein sequence ID" value="KAF1043060.1"/>
    <property type="molecule type" value="Genomic_DNA"/>
</dbReference>
<organism evidence="1 2">
    <name type="scientific">Herbaspirillum frisingense</name>
    <dbReference type="NCBI Taxonomy" id="92645"/>
    <lineage>
        <taxon>Bacteria</taxon>
        <taxon>Pseudomonadati</taxon>
        <taxon>Pseudomonadota</taxon>
        <taxon>Betaproteobacteria</taxon>
        <taxon>Burkholderiales</taxon>
        <taxon>Oxalobacteraceae</taxon>
        <taxon>Herbaspirillum</taxon>
    </lineage>
</organism>
<accession>A0A7V8FW89</accession>
<evidence type="ECO:0008006" key="3">
    <source>
        <dbReference type="Google" id="ProtNLM"/>
    </source>
</evidence>
<dbReference type="InterPro" id="IPR021508">
    <property type="entry name" value="Gp17-like"/>
</dbReference>
<proteinExistence type="predicted"/>
<evidence type="ECO:0000313" key="2">
    <source>
        <dbReference type="Proteomes" id="UP000462435"/>
    </source>
</evidence>
<dbReference type="AlphaFoldDB" id="A0A7V8FW89"/>